<dbReference type="PANTHER" id="PTHR44688">
    <property type="entry name" value="DNA-BINDING TRANSCRIPTIONAL ACTIVATOR DEVR_DOSR"/>
    <property type="match status" value="1"/>
</dbReference>
<evidence type="ECO:0000259" key="5">
    <source>
        <dbReference type="PROSITE" id="PS50043"/>
    </source>
</evidence>
<name>A0A2W2EG78_9ACTN</name>
<reference evidence="6 7" key="1">
    <citation type="submission" date="2018-01" db="EMBL/GenBank/DDBJ databases">
        <title>Draft genome sequence of Nonomuraea sp. KC333.</title>
        <authorList>
            <person name="Sahin N."/>
            <person name="Saygin H."/>
            <person name="Ay H."/>
        </authorList>
    </citation>
    <scope>NUCLEOTIDE SEQUENCE [LARGE SCALE GENOMIC DNA]</scope>
    <source>
        <strain evidence="6 7">KC333</strain>
    </source>
</reference>
<evidence type="ECO:0000256" key="2">
    <source>
        <dbReference type="ARBA" id="ARBA00023125"/>
    </source>
</evidence>
<protein>
    <recommendedName>
        <fullName evidence="5">HTH luxR-type domain-containing protein</fullName>
    </recommendedName>
</protein>
<dbReference type="PROSITE" id="PS00622">
    <property type="entry name" value="HTH_LUXR_1"/>
    <property type="match status" value="1"/>
</dbReference>
<organism evidence="6 7">
    <name type="scientific">Nonomuraea aridisoli</name>
    <dbReference type="NCBI Taxonomy" id="2070368"/>
    <lineage>
        <taxon>Bacteria</taxon>
        <taxon>Bacillati</taxon>
        <taxon>Actinomycetota</taxon>
        <taxon>Actinomycetes</taxon>
        <taxon>Streptosporangiales</taxon>
        <taxon>Streptosporangiaceae</taxon>
        <taxon>Nonomuraea</taxon>
    </lineage>
</organism>
<dbReference type="AlphaFoldDB" id="A0A2W2EG78"/>
<proteinExistence type="predicted"/>
<dbReference type="PANTHER" id="PTHR44688:SF16">
    <property type="entry name" value="DNA-BINDING TRANSCRIPTIONAL ACTIVATOR DEVR_DOSR"/>
    <property type="match status" value="1"/>
</dbReference>
<feature type="region of interest" description="Disordered" evidence="4">
    <location>
        <begin position="429"/>
        <end position="462"/>
    </location>
</feature>
<sequence>MKAWSSSSRLRISASGVAPLGLLAEAAEDEPLLCLVDDAHWLELVSAQVFAFVARQVQAERLALVFGVRDQVPVPAAVMAFAGLPELRLNGLADADARALLHPVVHAPLDDRVRERILAEARGNPLALLELSRHGAPAGPAGGFGMPAELSVPGRIEESFQRRAAGLPPLTQTMMLLAAADPVGDAALLWRAAEHLGIGAEAIAPAEAAGLLEVGAGVRFSHPLVRSAVYRAADPAERRRAHGALAEATSVRADPDRRAWHRAQAVLGTAESRARSSGTPLALGVEARSRALTTTGPAAEDLYREAIDHLSRCRFATFLGRAHLIYGEWLRREGRRQDAREQFRTAHEMLSDMGVRAFADRADCELRATGEQPRKRVTQPTDALTAQELRIARLVATGATSKEVAAQLFLSPRTIDAHLRNIFGKLGIASAASSGPSTSPEKDQKPRTFRTRASSNPNVGRT</sequence>
<dbReference type="Gene3D" id="1.10.10.10">
    <property type="entry name" value="Winged helix-like DNA-binding domain superfamily/Winged helix DNA-binding domain"/>
    <property type="match status" value="1"/>
</dbReference>
<feature type="compositionally biased region" description="Polar residues" evidence="4">
    <location>
        <begin position="451"/>
        <end position="462"/>
    </location>
</feature>
<keyword evidence="7" id="KW-1185">Reference proteome</keyword>
<dbReference type="InterPro" id="IPR000792">
    <property type="entry name" value="Tscrpt_reg_LuxR_C"/>
</dbReference>
<dbReference type="EMBL" id="POUD01000003">
    <property type="protein sequence ID" value="PZG23302.1"/>
    <property type="molecule type" value="Genomic_DNA"/>
</dbReference>
<accession>A0A2W2EG78</accession>
<comment type="caution">
    <text evidence="6">The sequence shown here is derived from an EMBL/GenBank/DDBJ whole genome shotgun (WGS) entry which is preliminary data.</text>
</comment>
<dbReference type="SMART" id="SM00421">
    <property type="entry name" value="HTH_LUXR"/>
    <property type="match status" value="1"/>
</dbReference>
<evidence type="ECO:0000313" key="6">
    <source>
        <dbReference type="EMBL" id="PZG23302.1"/>
    </source>
</evidence>
<keyword evidence="1" id="KW-0805">Transcription regulation</keyword>
<dbReference type="CDD" id="cd06170">
    <property type="entry name" value="LuxR_C_like"/>
    <property type="match status" value="1"/>
</dbReference>
<dbReference type="InterPro" id="IPR036388">
    <property type="entry name" value="WH-like_DNA-bd_sf"/>
</dbReference>
<dbReference type="Pfam" id="PF00196">
    <property type="entry name" value="GerE"/>
    <property type="match status" value="1"/>
</dbReference>
<dbReference type="PROSITE" id="PS50043">
    <property type="entry name" value="HTH_LUXR_2"/>
    <property type="match status" value="1"/>
</dbReference>
<dbReference type="Proteomes" id="UP000249304">
    <property type="component" value="Unassembled WGS sequence"/>
</dbReference>
<feature type="domain" description="HTH luxR-type" evidence="5">
    <location>
        <begin position="377"/>
        <end position="439"/>
    </location>
</feature>
<keyword evidence="2" id="KW-0238">DNA-binding</keyword>
<evidence type="ECO:0000256" key="4">
    <source>
        <dbReference type="SAM" id="MobiDB-lite"/>
    </source>
</evidence>
<dbReference type="InterPro" id="IPR016032">
    <property type="entry name" value="Sig_transdc_resp-reg_C-effctor"/>
</dbReference>
<dbReference type="GO" id="GO:0006355">
    <property type="term" value="P:regulation of DNA-templated transcription"/>
    <property type="evidence" value="ECO:0007669"/>
    <property type="project" value="InterPro"/>
</dbReference>
<evidence type="ECO:0000256" key="3">
    <source>
        <dbReference type="ARBA" id="ARBA00023163"/>
    </source>
</evidence>
<evidence type="ECO:0000313" key="7">
    <source>
        <dbReference type="Proteomes" id="UP000249304"/>
    </source>
</evidence>
<dbReference type="GO" id="GO:0003677">
    <property type="term" value="F:DNA binding"/>
    <property type="evidence" value="ECO:0007669"/>
    <property type="project" value="UniProtKB-KW"/>
</dbReference>
<dbReference type="OrthoDB" id="483at2"/>
<dbReference type="SUPFAM" id="SSF46894">
    <property type="entry name" value="C-terminal effector domain of the bipartite response regulators"/>
    <property type="match status" value="1"/>
</dbReference>
<evidence type="ECO:0000256" key="1">
    <source>
        <dbReference type="ARBA" id="ARBA00023015"/>
    </source>
</evidence>
<keyword evidence="3" id="KW-0804">Transcription</keyword>
<gene>
    <name evidence="6" type="ORF">C1J01_01320</name>
</gene>
<dbReference type="PRINTS" id="PR00038">
    <property type="entry name" value="HTHLUXR"/>
</dbReference>